<organism evidence="2 3">
    <name type="scientific">Raphanus sativus</name>
    <name type="common">Radish</name>
    <name type="synonym">Raphanus raphanistrum var. sativus</name>
    <dbReference type="NCBI Taxonomy" id="3726"/>
    <lineage>
        <taxon>Eukaryota</taxon>
        <taxon>Viridiplantae</taxon>
        <taxon>Streptophyta</taxon>
        <taxon>Embryophyta</taxon>
        <taxon>Tracheophyta</taxon>
        <taxon>Spermatophyta</taxon>
        <taxon>Magnoliopsida</taxon>
        <taxon>eudicotyledons</taxon>
        <taxon>Gunneridae</taxon>
        <taxon>Pentapetalae</taxon>
        <taxon>rosids</taxon>
        <taxon>malvids</taxon>
        <taxon>Brassicales</taxon>
        <taxon>Brassicaceae</taxon>
        <taxon>Brassiceae</taxon>
        <taxon>Raphanus</taxon>
    </lineage>
</organism>
<protein>
    <submittedName>
        <fullName evidence="3">Uncharacterized protein LOC108863560</fullName>
    </submittedName>
</protein>
<dbReference type="OrthoDB" id="1070026at2759"/>
<dbReference type="KEGG" id="rsz:108863560"/>
<evidence type="ECO:0000313" key="2">
    <source>
        <dbReference type="Proteomes" id="UP000504610"/>
    </source>
</evidence>
<dbReference type="Proteomes" id="UP000504610">
    <property type="component" value="Chromosome 5"/>
</dbReference>
<feature type="compositionally biased region" description="Acidic residues" evidence="1">
    <location>
        <begin position="41"/>
        <end position="52"/>
    </location>
</feature>
<feature type="compositionally biased region" description="Acidic residues" evidence="1">
    <location>
        <begin position="1"/>
        <end position="11"/>
    </location>
</feature>
<name>A0A6J0PA98_RAPSA</name>
<feature type="compositionally biased region" description="Low complexity" evidence="1">
    <location>
        <begin position="230"/>
        <end position="245"/>
    </location>
</feature>
<dbReference type="SUPFAM" id="SSF54403">
    <property type="entry name" value="Cystatin/monellin"/>
    <property type="match status" value="1"/>
</dbReference>
<dbReference type="RefSeq" id="XP_018493525.2">
    <property type="nucleotide sequence ID" value="XM_018638023.2"/>
</dbReference>
<reference evidence="3" key="2">
    <citation type="submission" date="2025-08" db="UniProtKB">
        <authorList>
            <consortium name="RefSeq"/>
        </authorList>
    </citation>
    <scope>IDENTIFICATION</scope>
    <source>
        <tissue evidence="3">Leaf</tissue>
    </source>
</reference>
<sequence>MDCGGEDETSEENQQFTPHSKHKRKADEIEDVGDAGSGGEGQDDREDTDGDGDVSSREGFQEWDVDSFEDGHEFIPNKKIDPNDEEAQKMRRYRIQMYESNGFNVDRENYPGRVAFRELIPINLDEPFNSGLTGRAYMQNNVDLTLHKYNKINGLSLTCANIVRAVVCRVSCSVKSYITFMARETPDGDLVEYQAKTEKMPWQKRAHGLFCRPTPKPKVIHMPSYEDCISSDSSTDSNASSRGSDQAWEVDSFDDESEYQPQERMCPIEEEVQRMRLYRPKMYPSKGFHVDGESYPGETVFFSQVDLDKRYVGIEITGREHMQNLVDLALEKYNNIKGTSVTCESIVRANVTRVNGHKLYITFMARESPAGELVEYQVKTERKFWQKKYHAMFCRPTPKSKD</sequence>
<proteinExistence type="predicted"/>
<dbReference type="InterPro" id="IPR006525">
    <property type="entry name" value="Cystatin-related_pln"/>
</dbReference>
<accession>A0A6J0PA98</accession>
<dbReference type="PANTHER" id="PTHR31228:SF33">
    <property type="entry name" value="CYSTATIN DOMAIN-CONTAINING PROTEIN"/>
    <property type="match status" value="1"/>
</dbReference>
<keyword evidence="2" id="KW-1185">Reference proteome</keyword>
<gene>
    <name evidence="3" type="primary">LOC108863560</name>
</gene>
<evidence type="ECO:0000313" key="3">
    <source>
        <dbReference type="RefSeq" id="XP_018493525.2"/>
    </source>
</evidence>
<dbReference type="AlphaFoldDB" id="A0A6J0PA98"/>
<dbReference type="Gene3D" id="3.10.450.10">
    <property type="match status" value="1"/>
</dbReference>
<feature type="compositionally biased region" description="Basic and acidic residues" evidence="1">
    <location>
        <begin position="69"/>
        <end position="83"/>
    </location>
</feature>
<dbReference type="GeneID" id="108863560"/>
<feature type="region of interest" description="Disordered" evidence="1">
    <location>
        <begin position="1"/>
        <end position="83"/>
    </location>
</feature>
<reference evidence="2" key="1">
    <citation type="journal article" date="2019" name="Database">
        <title>The radish genome database (RadishGD): an integrated information resource for radish genomics.</title>
        <authorList>
            <person name="Yu H.J."/>
            <person name="Baek S."/>
            <person name="Lee Y.J."/>
            <person name="Cho A."/>
            <person name="Mun J.H."/>
        </authorList>
    </citation>
    <scope>NUCLEOTIDE SEQUENCE [LARGE SCALE GENOMIC DNA]</scope>
    <source>
        <strain evidence="2">cv. WK10039</strain>
    </source>
</reference>
<dbReference type="NCBIfam" id="TIGR01638">
    <property type="entry name" value="Atha_cystat_rel"/>
    <property type="match status" value="2"/>
</dbReference>
<feature type="region of interest" description="Disordered" evidence="1">
    <location>
        <begin position="230"/>
        <end position="262"/>
    </location>
</feature>
<dbReference type="InterPro" id="IPR046350">
    <property type="entry name" value="Cystatin_sf"/>
</dbReference>
<dbReference type="PANTHER" id="PTHR31228">
    <property type="entry name" value="CYSTATIN/MONELLIN SUPERFAMILY PROTEIN"/>
    <property type="match status" value="1"/>
</dbReference>
<evidence type="ECO:0000256" key="1">
    <source>
        <dbReference type="SAM" id="MobiDB-lite"/>
    </source>
</evidence>